<dbReference type="Gene3D" id="1.10.260.40">
    <property type="entry name" value="lambda repressor-like DNA-binding domains"/>
    <property type="match status" value="1"/>
</dbReference>
<name>A0AAE4YCS1_9RHOB</name>
<dbReference type="SMART" id="SM00530">
    <property type="entry name" value="HTH_XRE"/>
    <property type="match status" value="1"/>
</dbReference>
<dbReference type="InterPro" id="IPR001387">
    <property type="entry name" value="Cro/C1-type_HTH"/>
</dbReference>
<evidence type="ECO:0000259" key="1">
    <source>
        <dbReference type="PROSITE" id="PS50943"/>
    </source>
</evidence>
<keyword evidence="3" id="KW-1185">Reference proteome</keyword>
<dbReference type="GO" id="GO:0003677">
    <property type="term" value="F:DNA binding"/>
    <property type="evidence" value="ECO:0007669"/>
    <property type="project" value="InterPro"/>
</dbReference>
<protein>
    <submittedName>
        <fullName evidence="2">XRE family transcriptional regulator</fullName>
    </submittedName>
</protein>
<gene>
    <name evidence="2" type="ORF">GV832_08305</name>
</gene>
<feature type="domain" description="HTH cro/C1-type" evidence="1">
    <location>
        <begin position="25"/>
        <end position="72"/>
    </location>
</feature>
<sequence>MPKKPFADSKLARFVDQRILELRPKKSQAEIAEIAGFTNANFLSMVKSGVSKLAIDRVPALAKALECDPAYLLRLALEQAEGNTAAVAIFEILGDPISENERGWIAEIRDASGDTDPRLTQRSRIALRTIFLK</sequence>
<dbReference type="AlphaFoldDB" id="A0AAE4YCS1"/>
<dbReference type="SUPFAM" id="SSF47413">
    <property type="entry name" value="lambda repressor-like DNA-binding domains"/>
    <property type="match status" value="1"/>
</dbReference>
<dbReference type="Proteomes" id="UP001193501">
    <property type="component" value="Unassembled WGS sequence"/>
</dbReference>
<proteinExistence type="predicted"/>
<evidence type="ECO:0000313" key="2">
    <source>
        <dbReference type="EMBL" id="NBZ87580.1"/>
    </source>
</evidence>
<organism evidence="2 3">
    <name type="scientific">Stagnihabitans tardus</name>
    <dbReference type="NCBI Taxonomy" id="2699202"/>
    <lineage>
        <taxon>Bacteria</taxon>
        <taxon>Pseudomonadati</taxon>
        <taxon>Pseudomonadota</taxon>
        <taxon>Alphaproteobacteria</taxon>
        <taxon>Rhodobacterales</taxon>
        <taxon>Paracoccaceae</taxon>
        <taxon>Stagnihabitans</taxon>
    </lineage>
</organism>
<dbReference type="EMBL" id="JAABNR010000006">
    <property type="protein sequence ID" value="NBZ87580.1"/>
    <property type="molecule type" value="Genomic_DNA"/>
</dbReference>
<evidence type="ECO:0000313" key="3">
    <source>
        <dbReference type="Proteomes" id="UP001193501"/>
    </source>
</evidence>
<dbReference type="InterPro" id="IPR010982">
    <property type="entry name" value="Lambda_DNA-bd_dom_sf"/>
</dbReference>
<dbReference type="PROSITE" id="PS50943">
    <property type="entry name" value="HTH_CROC1"/>
    <property type="match status" value="1"/>
</dbReference>
<comment type="caution">
    <text evidence="2">The sequence shown here is derived from an EMBL/GenBank/DDBJ whole genome shotgun (WGS) entry which is preliminary data.</text>
</comment>
<reference evidence="2" key="1">
    <citation type="submission" date="2020-01" db="EMBL/GenBank/DDBJ databases">
        <authorList>
            <person name="Chen W.-M."/>
        </authorList>
    </citation>
    <scope>NUCLEOTIDE SEQUENCE</scope>
    <source>
        <strain evidence="2">CYK-10</strain>
    </source>
</reference>
<accession>A0AAE4YCS1</accession>
<dbReference type="CDD" id="cd00093">
    <property type="entry name" value="HTH_XRE"/>
    <property type="match status" value="1"/>
</dbReference>